<dbReference type="InterPro" id="IPR035897">
    <property type="entry name" value="Toll_tir_struct_dom_sf"/>
</dbReference>
<name>A0AAN8Q798_PATCE</name>
<keyword evidence="7 11" id="KW-1133">Transmembrane helix</keyword>
<dbReference type="SMART" id="SM00255">
    <property type="entry name" value="TIR"/>
    <property type="match status" value="1"/>
</dbReference>
<feature type="transmembrane region" description="Helical" evidence="11">
    <location>
        <begin position="658"/>
        <end position="680"/>
    </location>
</feature>
<feature type="signal peptide" evidence="12">
    <location>
        <begin position="1"/>
        <end position="22"/>
    </location>
</feature>
<dbReference type="EMBL" id="JAZGQO010000001">
    <property type="protein sequence ID" value="KAK6195133.1"/>
    <property type="molecule type" value="Genomic_DNA"/>
</dbReference>
<reference evidence="14 15" key="1">
    <citation type="submission" date="2024-01" db="EMBL/GenBank/DDBJ databases">
        <title>The genome of the rayed Mediterranean limpet Patella caerulea (Linnaeus, 1758).</title>
        <authorList>
            <person name="Anh-Thu Weber A."/>
            <person name="Halstead-Nussloch G."/>
        </authorList>
    </citation>
    <scope>NUCLEOTIDE SEQUENCE [LARGE SCALE GENOMIC DNA]</scope>
    <source>
        <strain evidence="14">AATW-2023a</strain>
        <tissue evidence="14">Whole specimen</tissue>
    </source>
</reference>
<keyword evidence="4 11" id="KW-0812">Transmembrane</keyword>
<evidence type="ECO:0000256" key="4">
    <source>
        <dbReference type="ARBA" id="ARBA00022692"/>
    </source>
</evidence>
<dbReference type="GO" id="GO:0004888">
    <property type="term" value="F:transmembrane signaling receptor activity"/>
    <property type="evidence" value="ECO:0007669"/>
    <property type="project" value="InterPro"/>
</dbReference>
<dbReference type="SMART" id="SM00369">
    <property type="entry name" value="LRR_TYP"/>
    <property type="match status" value="6"/>
</dbReference>
<gene>
    <name evidence="14" type="ORF">SNE40_000619</name>
</gene>
<dbReference type="SMART" id="SM00365">
    <property type="entry name" value="LRR_SD22"/>
    <property type="match status" value="5"/>
</dbReference>
<evidence type="ECO:0000256" key="1">
    <source>
        <dbReference type="ARBA" id="ARBA00004479"/>
    </source>
</evidence>
<dbReference type="InterPro" id="IPR000157">
    <property type="entry name" value="TIR_dom"/>
</dbReference>
<evidence type="ECO:0000256" key="3">
    <source>
        <dbReference type="ARBA" id="ARBA00022614"/>
    </source>
</evidence>
<feature type="chain" id="PRO_5043042486" description="TIR domain-containing protein" evidence="12">
    <location>
        <begin position="23"/>
        <end position="852"/>
    </location>
</feature>
<comment type="subcellular location">
    <subcellularLocation>
        <location evidence="1">Membrane</location>
        <topology evidence="1">Single-pass type I membrane protein</topology>
    </subcellularLocation>
</comment>
<dbReference type="SUPFAM" id="SSF52058">
    <property type="entry name" value="L domain-like"/>
    <property type="match status" value="1"/>
</dbReference>
<keyword evidence="15" id="KW-1185">Reference proteome</keyword>
<dbReference type="InterPro" id="IPR017241">
    <property type="entry name" value="Toll-like_receptor"/>
</dbReference>
<dbReference type="PROSITE" id="PS51450">
    <property type="entry name" value="LRR"/>
    <property type="match status" value="1"/>
</dbReference>
<dbReference type="Gene3D" id="3.40.50.10140">
    <property type="entry name" value="Toll/interleukin-1 receptor homology (TIR) domain"/>
    <property type="match status" value="1"/>
</dbReference>
<keyword evidence="10" id="KW-0325">Glycoprotein</keyword>
<dbReference type="GO" id="GO:0005886">
    <property type="term" value="C:plasma membrane"/>
    <property type="evidence" value="ECO:0007669"/>
    <property type="project" value="TreeGrafter"/>
</dbReference>
<evidence type="ECO:0000256" key="5">
    <source>
        <dbReference type="ARBA" id="ARBA00022729"/>
    </source>
</evidence>
<dbReference type="InterPro" id="IPR003591">
    <property type="entry name" value="Leu-rich_rpt_typical-subtyp"/>
</dbReference>
<dbReference type="PANTHER" id="PTHR24365:SF530">
    <property type="entry name" value="MSTPROX-RELATED"/>
    <property type="match status" value="1"/>
</dbReference>
<dbReference type="InterPro" id="IPR032675">
    <property type="entry name" value="LRR_dom_sf"/>
</dbReference>
<evidence type="ECO:0000256" key="9">
    <source>
        <dbReference type="ARBA" id="ARBA00023170"/>
    </source>
</evidence>
<evidence type="ECO:0000256" key="12">
    <source>
        <dbReference type="SAM" id="SignalP"/>
    </source>
</evidence>
<keyword evidence="3" id="KW-0433">Leucine-rich repeat</keyword>
<keyword evidence="5 12" id="KW-0732">Signal</keyword>
<dbReference type="PROSITE" id="PS50104">
    <property type="entry name" value="TIR"/>
    <property type="match status" value="1"/>
</dbReference>
<evidence type="ECO:0000256" key="7">
    <source>
        <dbReference type="ARBA" id="ARBA00022989"/>
    </source>
</evidence>
<dbReference type="GO" id="GO:0006955">
    <property type="term" value="P:immune response"/>
    <property type="evidence" value="ECO:0007669"/>
    <property type="project" value="InterPro"/>
</dbReference>
<proteinExistence type="inferred from homology"/>
<evidence type="ECO:0000256" key="6">
    <source>
        <dbReference type="ARBA" id="ARBA00022737"/>
    </source>
</evidence>
<protein>
    <recommendedName>
        <fullName evidence="13">TIR domain-containing protein</fullName>
    </recommendedName>
</protein>
<keyword evidence="8 11" id="KW-0472">Membrane</keyword>
<dbReference type="PANTHER" id="PTHR24365">
    <property type="entry name" value="TOLL-LIKE RECEPTOR"/>
    <property type="match status" value="1"/>
</dbReference>
<comment type="similarity">
    <text evidence="2">Belongs to the Toll-like receptor family.</text>
</comment>
<evidence type="ECO:0000313" key="14">
    <source>
        <dbReference type="EMBL" id="KAK6195133.1"/>
    </source>
</evidence>
<keyword evidence="9" id="KW-0675">Receptor</keyword>
<dbReference type="Pfam" id="PF13855">
    <property type="entry name" value="LRR_8"/>
    <property type="match status" value="3"/>
</dbReference>
<comment type="caution">
    <text evidence="14">The sequence shown here is derived from an EMBL/GenBank/DDBJ whole genome shotgun (WGS) entry which is preliminary data.</text>
</comment>
<dbReference type="Proteomes" id="UP001347796">
    <property type="component" value="Unassembled WGS sequence"/>
</dbReference>
<evidence type="ECO:0000259" key="13">
    <source>
        <dbReference type="PROSITE" id="PS50104"/>
    </source>
</evidence>
<dbReference type="PIRSF" id="PIRSF037595">
    <property type="entry name" value="Toll-like_receptor"/>
    <property type="match status" value="1"/>
</dbReference>
<keyword evidence="6" id="KW-0677">Repeat</keyword>
<dbReference type="GO" id="GO:0002224">
    <property type="term" value="P:toll-like receptor signaling pathway"/>
    <property type="evidence" value="ECO:0007669"/>
    <property type="project" value="InterPro"/>
</dbReference>
<accession>A0AAN8Q798</accession>
<sequence length="852" mass="97124">MVSQKVQVIIIGLVSILTPILSQDGTKSCLFTLDSQYGGTKSNCSSIGTSRVPGNLPTNTTSLDLTFNNIEILRNNDFRTLTHLRYLDISFNPINTLQEWAFNGLTSLLILEVNGHELDYTDDSSIPSDVFSHLQSLTNLSVRSNVSRFPNRHFDLRDDVFGPLKRLQHLNIDTSSGAIFKSGFGNLTELQELVLGETWKHGIQINCGLSSITNNTFEVFANIPVQLLQLNSCSLTSFDENFLRPFPSLKVLLFNNVDVGSNNLSQVIDVLRVLEHKNMSEISLRSIKTLLPYIGFNRRIDLQVLSKICVNNLDLSDNSINTVNFDVLFPYPKVRPLLSNCLKRLNIAKNRISGTISKTVFPYFMRNLPNIEEVDLSDQRIFSFDKYVTRVRHRSHRHGNFDKDINITGSQKLIYFNMGGLPHELGPLTVNVHVSQTENLKYFNISYCGLSNLQHRITGLENLEVLDLSGNDLSIINETFMDAFPNLTKLYISNSFITNDFIIKNGTRFLRPLEKLEHLDISNNGLVILPKDIFNFRITLKIINLSGNKLVAIPDLLHLVKLESLYLNHNSLTAIHRPNRNMLDKTTEVNTNLSVYMMGNTFICTCDSISFLLWLDETKVKLDGRNYSCLESTGQMTFTKSVYKRWPSFHRQCISSLLLNYTLGGLSITIVSLITAFVFVKNKMKLLLILLRMIGQHIYPRKRKDFIYDAFIIYTDSISCWVCNELRTELETNRGIELNLRDRDHIPGGSMADDLLEAMRHSWKIVLILTEEFLRSNLAYFTMCNCLSSITLTTPHRLIIIIDDQMNIPTNIDFLLEAVSEDNILYVNLQYGLTDEFWGKLSTEIKSEENLV</sequence>
<dbReference type="Pfam" id="PF01582">
    <property type="entry name" value="TIR"/>
    <property type="match status" value="1"/>
</dbReference>
<dbReference type="InterPro" id="IPR001611">
    <property type="entry name" value="Leu-rich_rpt"/>
</dbReference>
<dbReference type="Gene3D" id="3.80.10.10">
    <property type="entry name" value="Ribonuclease Inhibitor"/>
    <property type="match status" value="4"/>
</dbReference>
<dbReference type="AlphaFoldDB" id="A0AAN8Q798"/>
<organism evidence="14 15">
    <name type="scientific">Patella caerulea</name>
    <name type="common">Rayed Mediterranean limpet</name>
    <dbReference type="NCBI Taxonomy" id="87958"/>
    <lineage>
        <taxon>Eukaryota</taxon>
        <taxon>Metazoa</taxon>
        <taxon>Spiralia</taxon>
        <taxon>Lophotrochozoa</taxon>
        <taxon>Mollusca</taxon>
        <taxon>Gastropoda</taxon>
        <taxon>Patellogastropoda</taxon>
        <taxon>Patelloidea</taxon>
        <taxon>Patellidae</taxon>
        <taxon>Patella</taxon>
    </lineage>
</organism>
<evidence type="ECO:0000256" key="10">
    <source>
        <dbReference type="ARBA" id="ARBA00023180"/>
    </source>
</evidence>
<evidence type="ECO:0000313" key="15">
    <source>
        <dbReference type="Proteomes" id="UP001347796"/>
    </source>
</evidence>
<feature type="domain" description="TIR" evidence="13">
    <location>
        <begin position="706"/>
        <end position="845"/>
    </location>
</feature>
<evidence type="ECO:0000256" key="11">
    <source>
        <dbReference type="SAM" id="Phobius"/>
    </source>
</evidence>
<dbReference type="SUPFAM" id="SSF52200">
    <property type="entry name" value="Toll/Interleukin receptor TIR domain"/>
    <property type="match status" value="1"/>
</dbReference>
<evidence type="ECO:0000256" key="8">
    <source>
        <dbReference type="ARBA" id="ARBA00023136"/>
    </source>
</evidence>
<evidence type="ECO:0000256" key="2">
    <source>
        <dbReference type="ARBA" id="ARBA00009634"/>
    </source>
</evidence>